<dbReference type="EMBL" id="JADKPN010000001">
    <property type="protein sequence ID" value="MBF4762175.1"/>
    <property type="molecule type" value="Genomic_DNA"/>
</dbReference>
<accession>A0A930VDW8</accession>
<protein>
    <submittedName>
        <fullName evidence="1">Uncharacterized protein</fullName>
    </submittedName>
</protein>
<comment type="caution">
    <text evidence="1">The sequence shown here is derived from an EMBL/GenBank/DDBJ whole genome shotgun (WGS) entry which is preliminary data.</text>
</comment>
<sequence>MSRGVSRRSVGHRVRVWPRVRASLAVLTAVALLAGCTPTDDSGPPGPDGPANAVLSVTTIGSRLPSSTRNRLESQVSDVLAAYVVGAFLGDYPRQDFLGGFDRFTSGAAKLAVADIDALTASGFEKVTAVRATRLDARLSFLAPDDRAVGASAWVDFAFDVAQGGSTVKVRLTGRLALGLVDGTWAVFGYSLVRDDSDALPVEVSSS</sequence>
<dbReference type="Proteomes" id="UP000640489">
    <property type="component" value="Unassembled WGS sequence"/>
</dbReference>
<dbReference type="RefSeq" id="WP_194705317.1">
    <property type="nucleotide sequence ID" value="NZ_JADKPN010000001.1"/>
</dbReference>
<name>A0A930VDW8_9ACTN</name>
<evidence type="ECO:0000313" key="1">
    <source>
        <dbReference type="EMBL" id="MBF4762175.1"/>
    </source>
</evidence>
<gene>
    <name evidence="1" type="ORF">ISU07_03480</name>
</gene>
<proteinExistence type="predicted"/>
<evidence type="ECO:0000313" key="2">
    <source>
        <dbReference type="Proteomes" id="UP000640489"/>
    </source>
</evidence>
<dbReference type="AlphaFoldDB" id="A0A930VDW8"/>
<reference evidence="1" key="1">
    <citation type="submission" date="2020-11" db="EMBL/GenBank/DDBJ databases">
        <title>Nocardioides sp. nov., isolated from Soil of Cynanchum wilfordii Hemsley rhizosphere.</title>
        <authorList>
            <person name="Lee J.-S."/>
            <person name="Suh M.K."/>
            <person name="Kim J.-S."/>
        </authorList>
    </citation>
    <scope>NUCLEOTIDE SEQUENCE</scope>
    <source>
        <strain evidence="1">KCTC 19275</strain>
    </source>
</reference>
<organism evidence="1 2">
    <name type="scientific">Nocardioides islandensis</name>
    <dbReference type="NCBI Taxonomy" id="433663"/>
    <lineage>
        <taxon>Bacteria</taxon>
        <taxon>Bacillati</taxon>
        <taxon>Actinomycetota</taxon>
        <taxon>Actinomycetes</taxon>
        <taxon>Propionibacteriales</taxon>
        <taxon>Nocardioidaceae</taxon>
        <taxon>Nocardioides</taxon>
    </lineage>
</organism>
<keyword evidence="2" id="KW-1185">Reference proteome</keyword>